<evidence type="ECO:0000259" key="7">
    <source>
        <dbReference type="PROSITE" id="PS50928"/>
    </source>
</evidence>
<dbReference type="SUPFAM" id="SSF161098">
    <property type="entry name" value="MetI-like"/>
    <property type="match status" value="1"/>
</dbReference>
<dbReference type="PROSITE" id="PS50928">
    <property type="entry name" value="ABC_TM1"/>
    <property type="match status" value="1"/>
</dbReference>
<dbReference type="InterPro" id="IPR035906">
    <property type="entry name" value="MetI-like_sf"/>
</dbReference>
<feature type="domain" description="ABC transmembrane type-1" evidence="7">
    <location>
        <begin position="37"/>
        <end position="220"/>
    </location>
</feature>
<keyword evidence="5 6" id="KW-0472">Membrane</keyword>
<dbReference type="Pfam" id="PF00528">
    <property type="entry name" value="BPD_transp_1"/>
    <property type="match status" value="1"/>
</dbReference>
<evidence type="ECO:0000256" key="4">
    <source>
        <dbReference type="ARBA" id="ARBA00022989"/>
    </source>
</evidence>
<reference evidence="8 9" key="1">
    <citation type="submission" date="2021-01" db="EMBL/GenBank/DDBJ databases">
        <title>FDA dAtabase for Regulatory Grade micrObial Sequences (FDA-ARGOS): Supporting development and validation of Infectious Disease Dx tests.</title>
        <authorList>
            <person name="Sproer C."/>
            <person name="Gronow S."/>
            <person name="Severitt S."/>
            <person name="Schroder I."/>
            <person name="Tallon L."/>
            <person name="Sadzewicz L."/>
            <person name="Zhao X."/>
            <person name="Boylan J."/>
            <person name="Ott S."/>
            <person name="Bowen H."/>
            <person name="Vavikolanu K."/>
            <person name="Mehta A."/>
            <person name="Aluvathingal J."/>
            <person name="Nadendla S."/>
            <person name="Lowell S."/>
            <person name="Myers T."/>
            <person name="Yan Y."/>
            <person name="Sichtig H."/>
        </authorList>
    </citation>
    <scope>NUCLEOTIDE SEQUENCE [LARGE SCALE GENOMIC DNA]</scope>
    <source>
        <strain evidence="8 9">FDAARGOS_1115</strain>
    </source>
</reference>
<keyword evidence="2 6" id="KW-0813">Transport</keyword>
<sequence>MCCCPGLGKRHELSSRAFSFIADGANWSGANGLGQRLLAHLGYTLAAVTIAAVVALPLGVLMGHTRRGVNGVVAVSGALRALPSLGLLTWLTLEFSFGVRIPVIPAIVTLVILAIPPMLAGTVTGVMAIPRGVVDSARAAGFSESDIVRQVELPLAAPSIVGGIRSAAVQVLATATIVAYIGLSGLGRYLIDGLALRDYPQMLVGALMVALLALAVDGVLALCQRLLRPNTGMRN</sequence>
<feature type="transmembrane region" description="Helical" evidence="6">
    <location>
        <begin position="37"/>
        <end position="60"/>
    </location>
</feature>
<evidence type="ECO:0000256" key="2">
    <source>
        <dbReference type="ARBA" id="ARBA00022448"/>
    </source>
</evidence>
<feature type="transmembrane region" description="Helical" evidence="6">
    <location>
        <begin position="203"/>
        <end position="223"/>
    </location>
</feature>
<comment type="similarity">
    <text evidence="6">Belongs to the binding-protein-dependent transport system permease family.</text>
</comment>
<evidence type="ECO:0000313" key="9">
    <source>
        <dbReference type="Proteomes" id="UP000595757"/>
    </source>
</evidence>
<keyword evidence="3 6" id="KW-0812">Transmembrane</keyword>
<feature type="transmembrane region" description="Helical" evidence="6">
    <location>
        <begin position="171"/>
        <end position="191"/>
    </location>
</feature>
<organism evidence="8 9">
    <name type="scientific">Corynebacterium striatum</name>
    <dbReference type="NCBI Taxonomy" id="43770"/>
    <lineage>
        <taxon>Bacteria</taxon>
        <taxon>Bacillati</taxon>
        <taxon>Actinomycetota</taxon>
        <taxon>Actinomycetes</taxon>
        <taxon>Mycobacteriales</taxon>
        <taxon>Corynebacteriaceae</taxon>
        <taxon>Corynebacterium</taxon>
    </lineage>
</organism>
<evidence type="ECO:0000313" key="8">
    <source>
        <dbReference type="EMBL" id="QQU76256.1"/>
    </source>
</evidence>
<keyword evidence="4 6" id="KW-1133">Transmembrane helix</keyword>
<evidence type="ECO:0000256" key="1">
    <source>
        <dbReference type="ARBA" id="ARBA00004141"/>
    </source>
</evidence>
<keyword evidence="9" id="KW-1185">Reference proteome</keyword>
<evidence type="ECO:0000256" key="5">
    <source>
        <dbReference type="ARBA" id="ARBA00023136"/>
    </source>
</evidence>
<dbReference type="Proteomes" id="UP000595757">
    <property type="component" value="Chromosome"/>
</dbReference>
<dbReference type="InterPro" id="IPR000515">
    <property type="entry name" value="MetI-like"/>
</dbReference>
<comment type="subcellular location">
    <subcellularLocation>
        <location evidence="6">Cell membrane</location>
        <topology evidence="6">Multi-pass membrane protein</topology>
    </subcellularLocation>
    <subcellularLocation>
        <location evidence="1">Membrane</location>
        <topology evidence="1">Multi-pass membrane protein</topology>
    </subcellularLocation>
</comment>
<evidence type="ECO:0000256" key="6">
    <source>
        <dbReference type="RuleBase" id="RU363032"/>
    </source>
</evidence>
<name>A0ABX7DC74_CORST</name>
<dbReference type="Gene3D" id="1.10.3720.10">
    <property type="entry name" value="MetI-like"/>
    <property type="match status" value="1"/>
</dbReference>
<gene>
    <name evidence="8" type="ORF">I6I72_08960</name>
</gene>
<dbReference type="PANTHER" id="PTHR30177">
    <property type="entry name" value="GLYCINE BETAINE/L-PROLINE TRANSPORT SYSTEM PERMEASE PROTEIN PROW"/>
    <property type="match status" value="1"/>
</dbReference>
<dbReference type="EMBL" id="CP068158">
    <property type="protein sequence ID" value="QQU76256.1"/>
    <property type="molecule type" value="Genomic_DNA"/>
</dbReference>
<evidence type="ECO:0000256" key="3">
    <source>
        <dbReference type="ARBA" id="ARBA00022692"/>
    </source>
</evidence>
<feature type="transmembrane region" description="Helical" evidence="6">
    <location>
        <begin position="103"/>
        <end position="129"/>
    </location>
</feature>
<accession>A0ABX7DC74</accession>
<dbReference type="InterPro" id="IPR051204">
    <property type="entry name" value="ABC_transp_perm/SBD"/>
</dbReference>
<dbReference type="CDD" id="cd06261">
    <property type="entry name" value="TM_PBP2"/>
    <property type="match status" value="1"/>
</dbReference>
<proteinExistence type="inferred from homology"/>
<feature type="transmembrane region" description="Helical" evidence="6">
    <location>
        <begin position="72"/>
        <end position="91"/>
    </location>
</feature>
<dbReference type="PANTHER" id="PTHR30177:SF33">
    <property type="entry name" value="POSSIBLE OSMOPROTECTANT (GLYCINE BETAINE_CARNITINE_CHOLINE_L-PROLINE) TRANSPORT INTEGRAL MEMBRANE PROTEIN ABC TRANSPORTER PROZ"/>
    <property type="match status" value="1"/>
</dbReference>
<protein>
    <submittedName>
        <fullName evidence="8">ABC transporter permease</fullName>
    </submittedName>
</protein>